<dbReference type="EMBL" id="FNBO01000011">
    <property type="protein sequence ID" value="SDF95764.1"/>
    <property type="molecule type" value="Genomic_DNA"/>
</dbReference>
<organism evidence="2 3">
    <name type="scientific">Halorubrum xinjiangense</name>
    <dbReference type="NCBI Taxonomy" id="261291"/>
    <lineage>
        <taxon>Archaea</taxon>
        <taxon>Methanobacteriati</taxon>
        <taxon>Methanobacteriota</taxon>
        <taxon>Stenosarchaea group</taxon>
        <taxon>Halobacteria</taxon>
        <taxon>Halobacteriales</taxon>
        <taxon>Haloferacaceae</taxon>
        <taxon>Halorubrum</taxon>
    </lineage>
</organism>
<accession>A0A1G7QB97</accession>
<feature type="region of interest" description="Disordered" evidence="1">
    <location>
        <begin position="1"/>
        <end position="20"/>
    </location>
</feature>
<proteinExistence type="predicted"/>
<evidence type="ECO:0000256" key="1">
    <source>
        <dbReference type="SAM" id="MobiDB-lite"/>
    </source>
</evidence>
<name>A0A1G7QB97_9EURY</name>
<dbReference type="OrthoDB" id="275121at2157"/>
<dbReference type="AlphaFoldDB" id="A0A1G7QB97"/>
<protein>
    <submittedName>
        <fullName evidence="2">Uncharacterized protein</fullName>
    </submittedName>
</protein>
<dbReference type="Proteomes" id="UP000324020">
    <property type="component" value="Unassembled WGS sequence"/>
</dbReference>
<evidence type="ECO:0000313" key="3">
    <source>
        <dbReference type="Proteomes" id="UP000324020"/>
    </source>
</evidence>
<dbReference type="RefSeq" id="WP_149799386.1">
    <property type="nucleotide sequence ID" value="NZ_FNBO01000011.1"/>
</dbReference>
<sequence>MTRPHTSIDDSGDQSDEYSSRFETIEAKAREALKHDDPTTDCDVTVHAHNRDYDSDRNVTNHVIRTGDGWIAARTWSEAGGEAGLTVTDYGETLETEVLELAEDRVAERITHGALDAIDCHETVGRPVKPFTTLVRHDSDVADDLITAWETAADHVIREQLYEGLAGWTGRTAWTEFGEEAIYLQAEQVATQFIDEHVHNDVNEDVETTVRDICREALYDVVAEHRDRQTPFMQYAAEVTLTE</sequence>
<keyword evidence="3" id="KW-1185">Reference proteome</keyword>
<evidence type="ECO:0000313" key="2">
    <source>
        <dbReference type="EMBL" id="SDF95764.1"/>
    </source>
</evidence>
<gene>
    <name evidence="2" type="ORF">SAMN04488067_111112</name>
</gene>
<reference evidence="2 3" key="1">
    <citation type="submission" date="2016-10" db="EMBL/GenBank/DDBJ databases">
        <authorList>
            <person name="Varghese N."/>
            <person name="Submissions S."/>
        </authorList>
    </citation>
    <scope>NUCLEOTIDE SEQUENCE [LARGE SCALE GENOMIC DNA]</scope>
    <source>
        <strain evidence="2 3">CGMCC 1.3527</strain>
    </source>
</reference>